<organism evidence="1 2">
    <name type="scientific">Gossypium darwinii</name>
    <name type="common">Darwin's cotton</name>
    <name type="synonym">Gossypium barbadense var. darwinii</name>
    <dbReference type="NCBI Taxonomy" id="34276"/>
    <lineage>
        <taxon>Eukaryota</taxon>
        <taxon>Viridiplantae</taxon>
        <taxon>Streptophyta</taxon>
        <taxon>Embryophyta</taxon>
        <taxon>Tracheophyta</taxon>
        <taxon>Spermatophyta</taxon>
        <taxon>Magnoliopsida</taxon>
        <taxon>eudicotyledons</taxon>
        <taxon>Gunneridae</taxon>
        <taxon>Pentapetalae</taxon>
        <taxon>rosids</taxon>
        <taxon>malvids</taxon>
        <taxon>Malvales</taxon>
        <taxon>Malvaceae</taxon>
        <taxon>Malvoideae</taxon>
        <taxon>Gossypium</taxon>
    </lineage>
</organism>
<reference evidence="1 2" key="1">
    <citation type="submission" date="2019-06" db="EMBL/GenBank/DDBJ databases">
        <title>WGS assembly of Gossypium darwinii.</title>
        <authorList>
            <person name="Chen Z.J."/>
            <person name="Sreedasyam A."/>
            <person name="Ando A."/>
            <person name="Song Q."/>
            <person name="De L."/>
            <person name="Hulse-Kemp A."/>
            <person name="Ding M."/>
            <person name="Ye W."/>
            <person name="Kirkbride R."/>
            <person name="Jenkins J."/>
            <person name="Plott C."/>
            <person name="Lovell J."/>
            <person name="Lin Y.-M."/>
            <person name="Vaughn R."/>
            <person name="Liu B."/>
            <person name="Li W."/>
            <person name="Simpson S."/>
            <person name="Scheffler B."/>
            <person name="Saski C."/>
            <person name="Grover C."/>
            <person name="Hu G."/>
            <person name="Conover J."/>
            <person name="Carlson J."/>
            <person name="Shu S."/>
            <person name="Boston L."/>
            <person name="Williams M."/>
            <person name="Peterson D."/>
            <person name="Mcgee K."/>
            <person name="Jones D."/>
            <person name="Wendel J."/>
            <person name="Stelly D."/>
            <person name="Grimwood J."/>
            <person name="Schmutz J."/>
        </authorList>
    </citation>
    <scope>NUCLEOTIDE SEQUENCE [LARGE SCALE GENOMIC DNA]</scope>
    <source>
        <strain evidence="1">1808015.09</strain>
    </source>
</reference>
<protein>
    <submittedName>
        <fullName evidence="1">Uncharacterized protein</fullName>
    </submittedName>
</protein>
<name>A0A5D2B1C2_GOSDA</name>
<dbReference type="Proteomes" id="UP000323506">
    <property type="component" value="Chromosome D10"/>
</dbReference>
<keyword evidence="2" id="KW-1185">Reference proteome</keyword>
<proteinExistence type="predicted"/>
<evidence type="ECO:0000313" key="1">
    <source>
        <dbReference type="EMBL" id="TYG49382.1"/>
    </source>
</evidence>
<accession>A0A5D2B1C2</accession>
<evidence type="ECO:0000313" key="2">
    <source>
        <dbReference type="Proteomes" id="UP000323506"/>
    </source>
</evidence>
<gene>
    <name evidence="1" type="ORF">ES288_D10G090200v1</name>
</gene>
<sequence length="99" mass="11406">MLSGGLSWKLDYKDSRRICDRKCALCLSSFWATFPPQVQWLLLKGRESWEGQNVTRYGLLCFIEESNTGLVSLLCTEAWRSAPARLDMLRSQLEGAFWI</sequence>
<dbReference type="EMBL" id="CM017710">
    <property type="protein sequence ID" value="TYG49382.1"/>
    <property type="molecule type" value="Genomic_DNA"/>
</dbReference>
<dbReference type="AlphaFoldDB" id="A0A5D2B1C2"/>